<dbReference type="GO" id="GO:0061630">
    <property type="term" value="F:ubiquitin protein ligase activity"/>
    <property type="evidence" value="ECO:0007669"/>
    <property type="project" value="UniProtKB-EC"/>
</dbReference>
<sequence length="261" mass="27975">MSSAGSTGSAAEKRYFCHQCSRTFTFVGSGLACAHCHGDFVEELDILTPNPSPDPLPDRDLRFAYDDSDVFDSIPSLFSSIIDFAASIDDSSAPFAALRDIIQSLSLVGSGGGGRHFLGNVGDYYVGPGLEQLIQQLAENDPNRYGTPPASKAAVESLLDVVVTEGLLSIDEAQCSVCMDTFQMGAMAKKMPCSHVYHKDCILPWLELHNSCPVCRYELPTDDPDYEHYKAPRTVSGEVEGNSSVSGGATDIEDPAFGTDG</sequence>
<evidence type="ECO:0000313" key="11">
    <source>
        <dbReference type="EMBL" id="KAG6515676.1"/>
    </source>
</evidence>
<reference evidence="11 12" key="1">
    <citation type="submission" date="2020-08" db="EMBL/GenBank/DDBJ databases">
        <title>Plant Genome Project.</title>
        <authorList>
            <person name="Zhang R.-G."/>
        </authorList>
    </citation>
    <scope>NUCLEOTIDE SEQUENCE [LARGE SCALE GENOMIC DNA]</scope>
    <source>
        <tissue evidence="11">Rhizome</tissue>
    </source>
</reference>
<dbReference type="GO" id="GO:0016567">
    <property type="term" value="P:protein ubiquitination"/>
    <property type="evidence" value="ECO:0007669"/>
    <property type="project" value="TreeGrafter"/>
</dbReference>
<dbReference type="Pfam" id="PF14369">
    <property type="entry name" value="Zn_ribbon_19"/>
    <property type="match status" value="1"/>
</dbReference>
<evidence type="ECO:0000256" key="1">
    <source>
        <dbReference type="ARBA" id="ARBA00000900"/>
    </source>
</evidence>
<name>A0A8J5H2Z6_ZINOF</name>
<dbReference type="AlphaFoldDB" id="A0A8J5H2Z6"/>
<gene>
    <name evidence="11" type="ORF">ZIOFF_026105</name>
</gene>
<dbReference type="Proteomes" id="UP000734854">
    <property type="component" value="Unassembled WGS sequence"/>
</dbReference>
<evidence type="ECO:0000256" key="3">
    <source>
        <dbReference type="ARBA" id="ARBA00022679"/>
    </source>
</evidence>
<dbReference type="GO" id="GO:0005737">
    <property type="term" value="C:cytoplasm"/>
    <property type="evidence" value="ECO:0007669"/>
    <property type="project" value="TreeGrafter"/>
</dbReference>
<dbReference type="PANTHER" id="PTHR15710">
    <property type="entry name" value="E3 UBIQUITIN-PROTEIN LIGASE PRAJA"/>
    <property type="match status" value="1"/>
</dbReference>
<comment type="catalytic activity">
    <reaction evidence="1">
        <text>S-ubiquitinyl-[E2 ubiquitin-conjugating enzyme]-L-cysteine + [acceptor protein]-L-lysine = [E2 ubiquitin-conjugating enzyme]-L-cysteine + N(6)-ubiquitinyl-[acceptor protein]-L-lysine.</text>
        <dbReference type="EC" id="2.3.2.27"/>
    </reaction>
</comment>
<dbReference type="PROSITE" id="PS50089">
    <property type="entry name" value="ZF_RING_2"/>
    <property type="match status" value="1"/>
</dbReference>
<dbReference type="InterPro" id="IPR001841">
    <property type="entry name" value="Znf_RING"/>
</dbReference>
<keyword evidence="5 8" id="KW-0863">Zinc-finger</keyword>
<keyword evidence="7" id="KW-0862">Zinc</keyword>
<protein>
    <recommendedName>
        <fullName evidence="2">RING-type E3 ubiquitin transferase</fullName>
        <ecNumber evidence="2">2.3.2.27</ecNumber>
    </recommendedName>
</protein>
<feature type="domain" description="RING-type" evidence="10">
    <location>
        <begin position="175"/>
        <end position="216"/>
    </location>
</feature>
<evidence type="ECO:0000256" key="5">
    <source>
        <dbReference type="ARBA" id="ARBA00022771"/>
    </source>
</evidence>
<dbReference type="Pfam" id="PF13639">
    <property type="entry name" value="zf-RING_2"/>
    <property type="match status" value="1"/>
</dbReference>
<evidence type="ECO:0000256" key="6">
    <source>
        <dbReference type="ARBA" id="ARBA00022786"/>
    </source>
</evidence>
<accession>A0A8J5H2Z6</accession>
<evidence type="ECO:0000313" key="12">
    <source>
        <dbReference type="Proteomes" id="UP000734854"/>
    </source>
</evidence>
<dbReference type="GO" id="GO:0008270">
    <property type="term" value="F:zinc ion binding"/>
    <property type="evidence" value="ECO:0007669"/>
    <property type="project" value="UniProtKB-KW"/>
</dbReference>
<keyword evidence="4" id="KW-0479">Metal-binding</keyword>
<keyword evidence="3" id="KW-0808">Transferase</keyword>
<dbReference type="PANTHER" id="PTHR15710:SF202">
    <property type="entry name" value="RING-TYPE E3 UBIQUITIN TRANSFERASE"/>
    <property type="match status" value="1"/>
</dbReference>
<evidence type="ECO:0000259" key="10">
    <source>
        <dbReference type="PROSITE" id="PS50089"/>
    </source>
</evidence>
<dbReference type="InterPro" id="IPR039525">
    <property type="entry name" value="RNF126-like_zinc-ribbon"/>
</dbReference>
<evidence type="ECO:0000256" key="2">
    <source>
        <dbReference type="ARBA" id="ARBA00012483"/>
    </source>
</evidence>
<dbReference type="SMART" id="SM00184">
    <property type="entry name" value="RING"/>
    <property type="match status" value="1"/>
</dbReference>
<dbReference type="FunFam" id="3.30.40.10:FF:000022">
    <property type="entry name" value="E3 ubiquitin-protein ligase RING1-like"/>
    <property type="match status" value="1"/>
</dbReference>
<dbReference type="EMBL" id="JACMSC010000007">
    <property type="protein sequence ID" value="KAG6515676.1"/>
    <property type="molecule type" value="Genomic_DNA"/>
</dbReference>
<keyword evidence="12" id="KW-1185">Reference proteome</keyword>
<dbReference type="EC" id="2.3.2.27" evidence="2"/>
<evidence type="ECO:0000256" key="9">
    <source>
        <dbReference type="SAM" id="MobiDB-lite"/>
    </source>
</evidence>
<keyword evidence="6" id="KW-0833">Ubl conjugation pathway</keyword>
<comment type="caution">
    <text evidence="11">The sequence shown here is derived from an EMBL/GenBank/DDBJ whole genome shotgun (WGS) entry which is preliminary data.</text>
</comment>
<evidence type="ECO:0000256" key="4">
    <source>
        <dbReference type="ARBA" id="ARBA00022723"/>
    </source>
</evidence>
<feature type="region of interest" description="Disordered" evidence="9">
    <location>
        <begin position="231"/>
        <end position="261"/>
    </location>
</feature>
<proteinExistence type="predicted"/>
<feature type="compositionally biased region" description="Low complexity" evidence="9">
    <location>
        <begin position="235"/>
        <end position="248"/>
    </location>
</feature>
<organism evidence="11 12">
    <name type="scientific">Zingiber officinale</name>
    <name type="common">Ginger</name>
    <name type="synonym">Amomum zingiber</name>
    <dbReference type="NCBI Taxonomy" id="94328"/>
    <lineage>
        <taxon>Eukaryota</taxon>
        <taxon>Viridiplantae</taxon>
        <taxon>Streptophyta</taxon>
        <taxon>Embryophyta</taxon>
        <taxon>Tracheophyta</taxon>
        <taxon>Spermatophyta</taxon>
        <taxon>Magnoliopsida</taxon>
        <taxon>Liliopsida</taxon>
        <taxon>Zingiberales</taxon>
        <taxon>Zingiberaceae</taxon>
        <taxon>Zingiber</taxon>
    </lineage>
</organism>
<evidence type="ECO:0000256" key="7">
    <source>
        <dbReference type="ARBA" id="ARBA00022833"/>
    </source>
</evidence>
<evidence type="ECO:0000256" key="8">
    <source>
        <dbReference type="PROSITE-ProRule" id="PRU00175"/>
    </source>
</evidence>